<evidence type="ECO:0000259" key="5">
    <source>
        <dbReference type="PROSITE" id="PS50977"/>
    </source>
</evidence>
<evidence type="ECO:0000256" key="1">
    <source>
        <dbReference type="ARBA" id="ARBA00023015"/>
    </source>
</evidence>
<dbReference type="InterPro" id="IPR050109">
    <property type="entry name" value="HTH-type_TetR-like_transc_reg"/>
</dbReference>
<sequence>MSELPTSELRPHYSSPDARDLILEAALKIFSVSGFEGASIRQVALAAKVSPPLIHHHFKDKETLWEQVGERVTADFQVWFKDLSLTDCVVDEQTIPTLVGAYMAYWKSHPSALRFQLWRVMGTQDQERKRRSEQLNSLFVPIFAKAREAGHIRGDIPPGQAMITVGGLIQYWLHSQIEAQDAIAVGGHSVPDDQAFLAYVLSLIIRPA</sequence>
<keyword evidence="1" id="KW-0805">Transcription regulation</keyword>
<evidence type="ECO:0000256" key="2">
    <source>
        <dbReference type="ARBA" id="ARBA00023125"/>
    </source>
</evidence>
<dbReference type="AlphaFoldDB" id="A0A7Y7YAL2"/>
<evidence type="ECO:0000313" key="6">
    <source>
        <dbReference type="EMBL" id="NWC32712.1"/>
    </source>
</evidence>
<dbReference type="SUPFAM" id="SSF46689">
    <property type="entry name" value="Homeodomain-like"/>
    <property type="match status" value="1"/>
</dbReference>
<name>A0A7Y7YAL2_9PSED</name>
<dbReference type="InterPro" id="IPR023772">
    <property type="entry name" value="DNA-bd_HTH_TetR-type_CS"/>
</dbReference>
<feature type="domain" description="HTH tetR-type" evidence="5">
    <location>
        <begin position="16"/>
        <end position="76"/>
    </location>
</feature>
<dbReference type="InterPro" id="IPR036271">
    <property type="entry name" value="Tet_transcr_reg_TetR-rel_C_sf"/>
</dbReference>
<dbReference type="PRINTS" id="PR00455">
    <property type="entry name" value="HTHTETR"/>
</dbReference>
<dbReference type="EMBL" id="JACAQD010000011">
    <property type="protein sequence ID" value="NWC32712.1"/>
    <property type="molecule type" value="Genomic_DNA"/>
</dbReference>
<dbReference type="Pfam" id="PF17926">
    <property type="entry name" value="TetR_C_21"/>
    <property type="match status" value="1"/>
</dbReference>
<reference evidence="6 7" key="1">
    <citation type="submission" date="2020-04" db="EMBL/GenBank/DDBJ databases">
        <title>Molecular characterization of pseudomonads from Agaricus bisporus reveal novel blotch 2 pathogens in Western Europe.</title>
        <authorList>
            <person name="Taparia T."/>
            <person name="Krijger M."/>
            <person name="Haynes E."/>
            <person name="Elpinstone J.G."/>
            <person name="Noble R."/>
            <person name="Van Der Wolf J."/>
        </authorList>
    </citation>
    <scope>NUCLEOTIDE SEQUENCE [LARGE SCALE GENOMIC DNA]</scope>
    <source>
        <strain evidence="6 7">IPO3737</strain>
    </source>
</reference>
<dbReference type="InterPro" id="IPR041467">
    <property type="entry name" value="Sco4008_C"/>
</dbReference>
<comment type="caution">
    <text evidence="6">The sequence shown here is derived from an EMBL/GenBank/DDBJ whole genome shotgun (WGS) entry which is preliminary data.</text>
</comment>
<dbReference type="PANTHER" id="PTHR30055">
    <property type="entry name" value="HTH-TYPE TRANSCRIPTIONAL REGULATOR RUTR"/>
    <property type="match status" value="1"/>
</dbReference>
<keyword evidence="2 4" id="KW-0238">DNA-binding</keyword>
<protein>
    <submittedName>
        <fullName evidence="6">TetR/AcrR family transcriptional regulator</fullName>
    </submittedName>
</protein>
<gene>
    <name evidence="6" type="ORF">HX876_09930</name>
</gene>
<dbReference type="Proteomes" id="UP000520592">
    <property type="component" value="Unassembled WGS sequence"/>
</dbReference>
<proteinExistence type="predicted"/>
<dbReference type="InterPro" id="IPR009057">
    <property type="entry name" value="Homeodomain-like_sf"/>
</dbReference>
<evidence type="ECO:0000256" key="3">
    <source>
        <dbReference type="ARBA" id="ARBA00023163"/>
    </source>
</evidence>
<dbReference type="RefSeq" id="WP_177056929.1">
    <property type="nucleotide sequence ID" value="NZ_JACAPS010000011.1"/>
</dbReference>
<feature type="DNA-binding region" description="H-T-H motif" evidence="4">
    <location>
        <begin position="39"/>
        <end position="58"/>
    </location>
</feature>
<dbReference type="PANTHER" id="PTHR30055:SF234">
    <property type="entry name" value="HTH-TYPE TRANSCRIPTIONAL REGULATOR BETI"/>
    <property type="match status" value="1"/>
</dbReference>
<organism evidence="6 7">
    <name type="scientific">Pseudomonas gingeri</name>
    <dbReference type="NCBI Taxonomy" id="117681"/>
    <lineage>
        <taxon>Bacteria</taxon>
        <taxon>Pseudomonadati</taxon>
        <taxon>Pseudomonadota</taxon>
        <taxon>Gammaproteobacteria</taxon>
        <taxon>Pseudomonadales</taxon>
        <taxon>Pseudomonadaceae</taxon>
        <taxon>Pseudomonas</taxon>
    </lineage>
</organism>
<dbReference type="GO" id="GO:0000976">
    <property type="term" value="F:transcription cis-regulatory region binding"/>
    <property type="evidence" value="ECO:0007669"/>
    <property type="project" value="TreeGrafter"/>
</dbReference>
<dbReference type="InterPro" id="IPR001647">
    <property type="entry name" value="HTH_TetR"/>
</dbReference>
<dbReference type="Pfam" id="PF00440">
    <property type="entry name" value="TetR_N"/>
    <property type="match status" value="1"/>
</dbReference>
<dbReference type="GO" id="GO:0003700">
    <property type="term" value="F:DNA-binding transcription factor activity"/>
    <property type="evidence" value="ECO:0007669"/>
    <property type="project" value="TreeGrafter"/>
</dbReference>
<dbReference type="PROSITE" id="PS50977">
    <property type="entry name" value="HTH_TETR_2"/>
    <property type="match status" value="1"/>
</dbReference>
<accession>A0A7Y7YAL2</accession>
<dbReference type="SUPFAM" id="SSF48498">
    <property type="entry name" value="Tetracyclin repressor-like, C-terminal domain"/>
    <property type="match status" value="1"/>
</dbReference>
<dbReference type="Gene3D" id="1.10.357.10">
    <property type="entry name" value="Tetracycline Repressor, domain 2"/>
    <property type="match status" value="1"/>
</dbReference>
<dbReference type="PROSITE" id="PS01081">
    <property type="entry name" value="HTH_TETR_1"/>
    <property type="match status" value="1"/>
</dbReference>
<evidence type="ECO:0000256" key="4">
    <source>
        <dbReference type="PROSITE-ProRule" id="PRU00335"/>
    </source>
</evidence>
<keyword evidence="3" id="KW-0804">Transcription</keyword>
<evidence type="ECO:0000313" key="7">
    <source>
        <dbReference type="Proteomes" id="UP000520592"/>
    </source>
</evidence>